<sequence>MEYTQSTDLTTSDVSSRLLHRFYEPLGLLSALGQARGEHTHTTPPSLGHVDSLTHEQLRRQFLNELAFLCDYKKGGDSCTAIALGQNPQGYVFWVAANKCPERLIIPFLESLLEMLKRADGTRDSQLLIREVSGISITFARERLMTYALHLLSKLEKLKGFPACTSEPISGFIAIWENRLENLDGDDLYSLVEYAYTSRHSDFMRQLATLADEQRYKASGDSLQATCASVRHLIGRLGLHARSARALASFMHRMMPIMESYSVRAVHIPVEGKGRPAPRKATNLDGALNRMLPQDTPDREVYQPALARLDKLFNISERFLSDYSDSKHRTRVHAEVQVLHHFDEHDEEFAGGDKYIACSKPACFCCRLYFRHHPGGFLEPHSHQKIYLNWQPPLMKSARPGKEHQLRDILNLMTKDIRKDALDQLRKQAAPRGYHPDSITGISLSTLAMPGLDAISIAAHDEREKDALVDADSEYSSLESDDATASSSSTSLLDMDSDTDDEEGGITLLGLDQALG</sequence>
<dbReference type="Pfam" id="PF14441">
    <property type="entry name" value="OTT_1508_deam"/>
    <property type="match status" value="1"/>
</dbReference>
<dbReference type="EMBL" id="JAGMVJ010000001">
    <property type="protein sequence ID" value="KAH7096057.1"/>
    <property type="molecule type" value="Genomic_DNA"/>
</dbReference>
<dbReference type="PANTHER" id="PTHR42037:SF1">
    <property type="match status" value="1"/>
</dbReference>
<dbReference type="OrthoDB" id="3251507at2759"/>
<comment type="caution">
    <text evidence="2">The sequence shown here is derived from an EMBL/GenBank/DDBJ whole genome shotgun (WGS) entry which is preliminary data.</text>
</comment>
<evidence type="ECO:0000256" key="1">
    <source>
        <dbReference type="SAM" id="MobiDB-lite"/>
    </source>
</evidence>
<protein>
    <submittedName>
        <fullName evidence="2">Uncharacterized protein</fullName>
    </submittedName>
</protein>
<feature type="compositionally biased region" description="Low complexity" evidence="1">
    <location>
        <begin position="483"/>
        <end position="494"/>
    </location>
</feature>
<feature type="region of interest" description="Disordered" evidence="1">
    <location>
        <begin position="470"/>
        <end position="516"/>
    </location>
</feature>
<accession>A0A8K0RLM1</accession>
<proteinExistence type="predicted"/>
<evidence type="ECO:0000313" key="2">
    <source>
        <dbReference type="EMBL" id="KAH7096057.1"/>
    </source>
</evidence>
<organism evidence="2 3">
    <name type="scientific">Paraphoma chrysanthemicola</name>
    <dbReference type="NCBI Taxonomy" id="798071"/>
    <lineage>
        <taxon>Eukaryota</taxon>
        <taxon>Fungi</taxon>
        <taxon>Dikarya</taxon>
        <taxon>Ascomycota</taxon>
        <taxon>Pezizomycotina</taxon>
        <taxon>Dothideomycetes</taxon>
        <taxon>Pleosporomycetidae</taxon>
        <taxon>Pleosporales</taxon>
        <taxon>Pleosporineae</taxon>
        <taxon>Phaeosphaeriaceae</taxon>
        <taxon>Paraphoma</taxon>
    </lineage>
</organism>
<reference evidence="2" key="1">
    <citation type="journal article" date="2021" name="Nat. Commun.">
        <title>Genetic determinants of endophytism in the Arabidopsis root mycobiome.</title>
        <authorList>
            <person name="Mesny F."/>
            <person name="Miyauchi S."/>
            <person name="Thiergart T."/>
            <person name="Pickel B."/>
            <person name="Atanasova L."/>
            <person name="Karlsson M."/>
            <person name="Huettel B."/>
            <person name="Barry K.W."/>
            <person name="Haridas S."/>
            <person name="Chen C."/>
            <person name="Bauer D."/>
            <person name="Andreopoulos W."/>
            <person name="Pangilinan J."/>
            <person name="LaButti K."/>
            <person name="Riley R."/>
            <person name="Lipzen A."/>
            <person name="Clum A."/>
            <person name="Drula E."/>
            <person name="Henrissat B."/>
            <person name="Kohler A."/>
            <person name="Grigoriev I.V."/>
            <person name="Martin F.M."/>
            <person name="Hacquard S."/>
        </authorList>
    </citation>
    <scope>NUCLEOTIDE SEQUENCE</scope>
    <source>
        <strain evidence="2">MPI-SDFR-AT-0120</strain>
    </source>
</reference>
<name>A0A8K0RLM1_9PLEO</name>
<evidence type="ECO:0000313" key="3">
    <source>
        <dbReference type="Proteomes" id="UP000813461"/>
    </source>
</evidence>
<keyword evidence="3" id="KW-1185">Reference proteome</keyword>
<dbReference type="PANTHER" id="PTHR42037">
    <property type="match status" value="1"/>
</dbReference>
<dbReference type="InterPro" id="IPR027796">
    <property type="entry name" value="OTT_1508_deam-like"/>
</dbReference>
<dbReference type="Proteomes" id="UP000813461">
    <property type="component" value="Unassembled WGS sequence"/>
</dbReference>
<dbReference type="AlphaFoldDB" id="A0A8K0RLM1"/>
<gene>
    <name evidence="2" type="ORF">FB567DRAFT_48376</name>
</gene>
<feature type="compositionally biased region" description="Acidic residues" evidence="1">
    <location>
        <begin position="495"/>
        <end position="504"/>
    </location>
</feature>